<dbReference type="EMBL" id="CAJNOQ010003478">
    <property type="protein sequence ID" value="CAF1014415.1"/>
    <property type="molecule type" value="Genomic_DNA"/>
</dbReference>
<dbReference type="Proteomes" id="UP000663829">
    <property type="component" value="Unassembled WGS sequence"/>
</dbReference>
<organism evidence="1 3">
    <name type="scientific">Didymodactylos carnosus</name>
    <dbReference type="NCBI Taxonomy" id="1234261"/>
    <lineage>
        <taxon>Eukaryota</taxon>
        <taxon>Metazoa</taxon>
        <taxon>Spiralia</taxon>
        <taxon>Gnathifera</taxon>
        <taxon>Rotifera</taxon>
        <taxon>Eurotatoria</taxon>
        <taxon>Bdelloidea</taxon>
        <taxon>Philodinida</taxon>
        <taxon>Philodinidae</taxon>
        <taxon>Didymodactylos</taxon>
    </lineage>
</organism>
<dbReference type="Gene3D" id="3.50.50.60">
    <property type="entry name" value="FAD/NAD(P)-binding domain"/>
    <property type="match status" value="1"/>
</dbReference>
<dbReference type="SUPFAM" id="SSF51905">
    <property type="entry name" value="FAD/NAD(P)-binding domain"/>
    <property type="match status" value="1"/>
</dbReference>
<dbReference type="InterPro" id="IPR036188">
    <property type="entry name" value="FAD/NAD-bd_sf"/>
</dbReference>
<proteinExistence type="predicted"/>
<evidence type="ECO:0000313" key="3">
    <source>
        <dbReference type="Proteomes" id="UP000663829"/>
    </source>
</evidence>
<name>A0A814HTK6_9BILA</name>
<gene>
    <name evidence="1" type="ORF">GPM918_LOCUS14439</name>
    <name evidence="2" type="ORF">SRO942_LOCUS14437</name>
</gene>
<keyword evidence="3" id="KW-1185">Reference proteome</keyword>
<dbReference type="OrthoDB" id="66881at2759"/>
<comment type="caution">
    <text evidence="1">The sequence shown here is derived from an EMBL/GenBank/DDBJ whole genome shotgun (WGS) entry which is preliminary data.</text>
</comment>
<accession>A0A814HTK6</accession>
<protein>
    <submittedName>
        <fullName evidence="1">Uncharacterized protein</fullName>
    </submittedName>
</protein>
<sequence length="449" mass="50725">MATGTSRPVVPNIRGILEHGIFYRDFDPNDIERYRNKRVVILGSGNSAFEVAHALKAIVGDTIILTRSAVKFARQTHNVHDVRTQTSVSYDLSQLKALTTITAERVTEITRQEDGGLVLKISTPEPHWETPVWKNFELPADHVIVCCGFEYTVPDVFSTERVRPLADPTGKYCQLTPIWESTNVQNLYFIGGSMRVNDRDAASGFIHGFRYNIQALGSVIAERHYTQPLTPLFQCVVDPKCDDTFEPLAQFIVHMVSSTAALFELFNYGCCTITLQAVPRPDDATTPNYKADVWEALPQDYARQRWAGNNTWVGRVEILFQYGFHLYGENIPTHHFTHSSDQFHTEKSTYIHPVLHAFRHGGGDAGVCSNHPGKIEEWHMQESLLARWDEDEFKDESTNVHQYTNTVYNAVAAALGMANRKSTLPVRDGFIDSAYPRMTSDEVKQTLQV</sequence>
<evidence type="ECO:0000313" key="1">
    <source>
        <dbReference type="EMBL" id="CAF1014415.1"/>
    </source>
</evidence>
<reference evidence="1" key="1">
    <citation type="submission" date="2021-02" db="EMBL/GenBank/DDBJ databases">
        <authorList>
            <person name="Nowell W R."/>
        </authorList>
    </citation>
    <scope>NUCLEOTIDE SEQUENCE</scope>
</reference>
<dbReference type="EMBL" id="CAJOBC010003477">
    <property type="protein sequence ID" value="CAF3785869.1"/>
    <property type="molecule type" value="Genomic_DNA"/>
</dbReference>
<evidence type="ECO:0000313" key="2">
    <source>
        <dbReference type="EMBL" id="CAF3785869.1"/>
    </source>
</evidence>
<dbReference type="AlphaFoldDB" id="A0A814HTK6"/>
<dbReference type="Pfam" id="PF13738">
    <property type="entry name" value="Pyr_redox_3"/>
    <property type="match status" value="1"/>
</dbReference>
<dbReference type="Proteomes" id="UP000681722">
    <property type="component" value="Unassembled WGS sequence"/>
</dbReference>